<organism evidence="2 3">
    <name type="scientific">Kocuria palustris PEL</name>
    <dbReference type="NCBI Taxonomy" id="1236550"/>
    <lineage>
        <taxon>Bacteria</taxon>
        <taxon>Bacillati</taxon>
        <taxon>Actinomycetota</taxon>
        <taxon>Actinomycetes</taxon>
        <taxon>Micrococcales</taxon>
        <taxon>Micrococcaceae</taxon>
        <taxon>Kocuria</taxon>
    </lineage>
</organism>
<evidence type="ECO:0000313" key="3">
    <source>
        <dbReference type="Proteomes" id="UP000009877"/>
    </source>
</evidence>
<dbReference type="Pfam" id="PF26427">
    <property type="entry name" value="HR_L37"/>
    <property type="match status" value="1"/>
</dbReference>
<protein>
    <submittedName>
        <fullName evidence="2">Uncharacterized protein</fullName>
    </submittedName>
</protein>
<feature type="compositionally biased region" description="Basic and acidic residues" evidence="1">
    <location>
        <begin position="37"/>
        <end position="48"/>
    </location>
</feature>
<feature type="region of interest" description="Disordered" evidence="1">
    <location>
        <begin position="1"/>
        <end position="71"/>
    </location>
</feature>
<evidence type="ECO:0000313" key="2">
    <source>
        <dbReference type="EMBL" id="EME36048.1"/>
    </source>
</evidence>
<gene>
    <name evidence="2" type="ORF">C884_00816</name>
</gene>
<dbReference type="InterPro" id="IPR058090">
    <property type="entry name" value="bL37_actino"/>
</dbReference>
<keyword evidence="3" id="KW-1185">Reference proteome</keyword>
<reference evidence="2 3" key="1">
    <citation type="journal article" date="2014" name="Genome Announc.">
        <title>Draft Genome Sequence of Kocuria palustris PEL.</title>
        <authorList>
            <person name="Sharma G."/>
            <person name="Khatri I."/>
            <person name="Subramanian S."/>
        </authorList>
    </citation>
    <scope>NUCLEOTIDE SEQUENCE [LARGE SCALE GENOMIC DNA]</scope>
    <source>
        <strain evidence="2 3">PEL</strain>
    </source>
</reference>
<sequence length="71" mass="8130">MIRAIGAASFPPHARMWNNGRMSAEGCGRSHAVRPRRIPDHSTEEARMSKRGRKRKDRRKNKANHGKRPNS</sequence>
<feature type="compositionally biased region" description="Basic residues" evidence="1">
    <location>
        <begin position="49"/>
        <end position="71"/>
    </location>
</feature>
<proteinExistence type="predicted"/>
<dbReference type="AlphaFoldDB" id="M2XTA3"/>
<comment type="caution">
    <text evidence="2">The sequence shown here is derived from an EMBL/GenBank/DDBJ whole genome shotgun (WGS) entry which is preliminary data.</text>
</comment>
<dbReference type="NCBIfam" id="NF047428">
    <property type="entry name" value="ribo_Myco_bL37"/>
    <property type="match status" value="1"/>
</dbReference>
<accession>M2XTA3</accession>
<dbReference type="Proteomes" id="UP000009877">
    <property type="component" value="Unassembled WGS sequence"/>
</dbReference>
<dbReference type="EMBL" id="ANHZ02000018">
    <property type="protein sequence ID" value="EME36048.1"/>
    <property type="molecule type" value="Genomic_DNA"/>
</dbReference>
<evidence type="ECO:0000256" key="1">
    <source>
        <dbReference type="SAM" id="MobiDB-lite"/>
    </source>
</evidence>
<name>M2XTA3_9MICC</name>